<dbReference type="GO" id="GO:0036376">
    <property type="term" value="P:sodium ion export across plasma membrane"/>
    <property type="evidence" value="ECO:0007669"/>
    <property type="project" value="InterPro"/>
</dbReference>
<keyword evidence="19" id="KW-1185">Reference proteome</keyword>
<dbReference type="NCBIfam" id="NF003004">
    <property type="entry name" value="PRK03814.1"/>
    <property type="match status" value="1"/>
</dbReference>
<keyword evidence="9 16" id="KW-1278">Translocase</keyword>
<comment type="similarity">
    <text evidence="4 16 17">Belongs to the OadG family.</text>
</comment>
<sequence length="86" mass="9012">MSELLNQAAQLMLVGMGAVIIFLCLLVVAMGVMKRLIPTPEAVASSHTPVEDKSSDTAPPAVLAAISAAIHHYRNGTKAANNKEKS</sequence>
<keyword evidence="14 16" id="KW-0739">Sodium transport</keyword>
<dbReference type="HAMAP" id="MF_00404">
    <property type="entry name" value="OadG"/>
    <property type="match status" value="1"/>
</dbReference>
<dbReference type="InterPro" id="IPR005899">
    <property type="entry name" value="Na_pump_deCOase"/>
</dbReference>
<evidence type="ECO:0000256" key="15">
    <source>
        <dbReference type="ARBA" id="ARBA00048176"/>
    </source>
</evidence>
<dbReference type="GO" id="GO:0015451">
    <property type="term" value="F:decarboxylation-driven active transmembrane transporter activity"/>
    <property type="evidence" value="ECO:0007669"/>
    <property type="project" value="UniProtKB-EC"/>
</dbReference>
<dbReference type="EC" id="7.2.4.2" evidence="16"/>
<evidence type="ECO:0000313" key="18">
    <source>
        <dbReference type="EMBL" id="RUO73377.1"/>
    </source>
</evidence>
<evidence type="ECO:0000256" key="10">
    <source>
        <dbReference type="ARBA" id="ARBA00022989"/>
    </source>
</evidence>
<evidence type="ECO:0000256" key="3">
    <source>
        <dbReference type="ARBA" id="ARBA00004162"/>
    </source>
</evidence>
<proteinExistence type="inferred from homology"/>
<dbReference type="Pfam" id="PF04277">
    <property type="entry name" value="OAD_gamma"/>
    <property type="match status" value="1"/>
</dbReference>
<keyword evidence="10 16" id="KW-1133">Transmembrane helix</keyword>
<evidence type="ECO:0000256" key="4">
    <source>
        <dbReference type="ARBA" id="ARBA00005844"/>
    </source>
</evidence>
<name>A0A432Z662_9GAMM</name>
<comment type="subunit">
    <text evidence="5 16">Heterotrimer of an alpha, a beta and a gamma subunit.</text>
</comment>
<evidence type="ECO:0000256" key="11">
    <source>
        <dbReference type="ARBA" id="ARBA00023053"/>
    </source>
</evidence>
<dbReference type="EMBL" id="PIQC01000001">
    <property type="protein sequence ID" value="RUO73377.1"/>
    <property type="molecule type" value="Genomic_DNA"/>
</dbReference>
<accession>A0A432Z662</accession>
<evidence type="ECO:0000256" key="1">
    <source>
        <dbReference type="ARBA" id="ARBA00001959"/>
    </source>
</evidence>
<evidence type="ECO:0000256" key="16">
    <source>
        <dbReference type="HAMAP-Rule" id="MF_00404"/>
    </source>
</evidence>
<evidence type="ECO:0000256" key="9">
    <source>
        <dbReference type="ARBA" id="ARBA00022967"/>
    </source>
</evidence>
<evidence type="ECO:0000256" key="5">
    <source>
        <dbReference type="ARBA" id="ARBA00011869"/>
    </source>
</evidence>
<evidence type="ECO:0000256" key="17">
    <source>
        <dbReference type="RuleBase" id="RU004278"/>
    </source>
</evidence>
<keyword evidence="7 16" id="KW-1003">Cell membrane</keyword>
<evidence type="ECO:0000256" key="14">
    <source>
        <dbReference type="ARBA" id="ARBA00023201"/>
    </source>
</evidence>
<organism evidence="18 19">
    <name type="scientific">Idiomarina ramblicola</name>
    <dbReference type="NCBI Taxonomy" id="263724"/>
    <lineage>
        <taxon>Bacteria</taxon>
        <taxon>Pseudomonadati</taxon>
        <taxon>Pseudomonadota</taxon>
        <taxon>Gammaproteobacteria</taxon>
        <taxon>Alteromonadales</taxon>
        <taxon>Idiomarinaceae</taxon>
        <taxon>Idiomarina</taxon>
    </lineage>
</organism>
<comment type="subcellular location">
    <subcellularLocation>
        <location evidence="3 16 17">Cell membrane</location>
        <topology evidence="3 16 17">Single-pass membrane protein</topology>
    </subcellularLocation>
</comment>
<keyword evidence="13 16" id="KW-0472">Membrane</keyword>
<dbReference type="Proteomes" id="UP000288058">
    <property type="component" value="Unassembled WGS sequence"/>
</dbReference>
<protein>
    <recommendedName>
        <fullName evidence="16">Probable oxaloacetate decarboxylase gamma chain</fullName>
        <ecNumber evidence="16">7.2.4.2</ecNumber>
    </recommendedName>
</protein>
<evidence type="ECO:0000256" key="12">
    <source>
        <dbReference type="ARBA" id="ARBA00023065"/>
    </source>
</evidence>
<dbReference type="InterPro" id="IPR023424">
    <property type="entry name" value="OadG"/>
</dbReference>
<dbReference type="OrthoDB" id="5772594at2"/>
<evidence type="ECO:0000313" key="19">
    <source>
        <dbReference type="Proteomes" id="UP000288058"/>
    </source>
</evidence>
<evidence type="ECO:0000256" key="8">
    <source>
        <dbReference type="ARBA" id="ARBA00022692"/>
    </source>
</evidence>
<evidence type="ECO:0000256" key="2">
    <source>
        <dbReference type="ARBA" id="ARBA00003002"/>
    </source>
</evidence>
<keyword evidence="11 16" id="KW-0915">Sodium</keyword>
<feature type="transmembrane region" description="Helical" evidence="16 17">
    <location>
        <begin position="12"/>
        <end position="32"/>
    </location>
</feature>
<dbReference type="GO" id="GO:0005886">
    <property type="term" value="C:plasma membrane"/>
    <property type="evidence" value="ECO:0007669"/>
    <property type="project" value="UniProtKB-SubCell"/>
</dbReference>
<gene>
    <name evidence="16" type="primary">oadG</name>
    <name evidence="18" type="ORF">CWI78_02735</name>
</gene>
<evidence type="ECO:0000256" key="7">
    <source>
        <dbReference type="ARBA" id="ARBA00022475"/>
    </source>
</evidence>
<comment type="catalytic activity">
    <reaction evidence="15 16 17">
        <text>oxaloacetate + 2 Na(+)(in) + H(+) = pyruvate + 2 Na(+)(out) + CO2</text>
        <dbReference type="Rhea" id="RHEA:57724"/>
        <dbReference type="ChEBI" id="CHEBI:15361"/>
        <dbReference type="ChEBI" id="CHEBI:15378"/>
        <dbReference type="ChEBI" id="CHEBI:16452"/>
        <dbReference type="ChEBI" id="CHEBI:16526"/>
        <dbReference type="ChEBI" id="CHEBI:29101"/>
        <dbReference type="EC" id="7.2.4.2"/>
    </reaction>
</comment>
<comment type="caution">
    <text evidence="18">The sequence shown here is derived from an EMBL/GenBank/DDBJ whole genome shotgun (WGS) entry which is preliminary data.</text>
</comment>
<evidence type="ECO:0000256" key="13">
    <source>
        <dbReference type="ARBA" id="ARBA00023136"/>
    </source>
</evidence>
<evidence type="ECO:0000256" key="6">
    <source>
        <dbReference type="ARBA" id="ARBA00022448"/>
    </source>
</evidence>
<keyword evidence="8 16" id="KW-0812">Transmembrane</keyword>
<dbReference type="GO" id="GO:0008948">
    <property type="term" value="F:oxaloacetate decarboxylase activity"/>
    <property type="evidence" value="ECO:0007669"/>
    <property type="project" value="UniProtKB-UniRule"/>
</dbReference>
<comment type="function">
    <text evidence="2 16 17">Catalyzes the decarboxylation of oxaloacetate coupled to Na(+) translocation.</text>
</comment>
<reference evidence="19" key="1">
    <citation type="journal article" date="2018" name="Front. Microbiol.">
        <title>Genome-Based Analysis Reveals the Taxonomy and Diversity of the Family Idiomarinaceae.</title>
        <authorList>
            <person name="Liu Y."/>
            <person name="Lai Q."/>
            <person name="Shao Z."/>
        </authorList>
    </citation>
    <scope>NUCLEOTIDE SEQUENCE [LARGE SCALE GENOMIC DNA]</scope>
    <source>
        <strain evidence="19">R22</strain>
    </source>
</reference>
<dbReference type="NCBIfam" id="TIGR01195">
    <property type="entry name" value="oadG_fam"/>
    <property type="match status" value="1"/>
</dbReference>
<dbReference type="AlphaFoldDB" id="A0A432Z662"/>
<keyword evidence="12 16" id="KW-0406">Ion transport</keyword>
<keyword evidence="6 16" id="KW-0813">Transport</keyword>
<comment type="cofactor">
    <cofactor evidence="1 16 17">
        <name>Na(+)</name>
        <dbReference type="ChEBI" id="CHEBI:29101"/>
    </cofactor>
</comment>
<dbReference type="RefSeq" id="WP_126780023.1">
    <property type="nucleotide sequence ID" value="NZ_PIQC01000001.1"/>
</dbReference>
<dbReference type="GO" id="GO:0015081">
    <property type="term" value="F:sodium ion transmembrane transporter activity"/>
    <property type="evidence" value="ECO:0007669"/>
    <property type="project" value="UniProtKB-UniRule"/>
</dbReference>